<dbReference type="Proteomes" id="UP000046395">
    <property type="component" value="Unassembled WGS sequence"/>
</dbReference>
<dbReference type="GO" id="GO:0007015">
    <property type="term" value="P:actin filament organization"/>
    <property type="evidence" value="ECO:0007669"/>
    <property type="project" value="InterPro"/>
</dbReference>
<dbReference type="GO" id="GO:0030027">
    <property type="term" value="C:lamellipodium"/>
    <property type="evidence" value="ECO:0007669"/>
    <property type="project" value="TreeGrafter"/>
</dbReference>
<name>A0A5S6Q6T9_TRIMR</name>
<accession>A0A5S6Q6T9</accession>
<dbReference type="WBParaSite" id="TMUE_1000002898.1">
    <property type="protein sequence ID" value="TMUE_1000002898.1"/>
    <property type="gene ID" value="WBGene00295607"/>
</dbReference>
<dbReference type="PANTHER" id="PTHR15435:SF2">
    <property type="entry name" value="KICSTOR COMPLEX PROTEIN KAPTIN"/>
    <property type="match status" value="1"/>
</dbReference>
<evidence type="ECO:0000313" key="1">
    <source>
        <dbReference type="Proteomes" id="UP000046395"/>
    </source>
</evidence>
<evidence type="ECO:0000313" key="2">
    <source>
        <dbReference type="WBParaSite" id="TMUE_1000002898.1"/>
    </source>
</evidence>
<dbReference type="GO" id="GO:1904262">
    <property type="term" value="P:negative regulation of TORC1 signaling"/>
    <property type="evidence" value="ECO:0007669"/>
    <property type="project" value="TreeGrafter"/>
</dbReference>
<dbReference type="GO" id="GO:0034198">
    <property type="term" value="P:cellular response to amino acid starvation"/>
    <property type="evidence" value="ECO:0007669"/>
    <property type="project" value="TreeGrafter"/>
</dbReference>
<keyword evidence="1" id="KW-1185">Reference proteome</keyword>
<dbReference type="AlphaFoldDB" id="A0A5S6Q6T9"/>
<reference evidence="2" key="1">
    <citation type="submission" date="2019-12" db="UniProtKB">
        <authorList>
            <consortium name="WormBaseParasite"/>
        </authorList>
    </citation>
    <scope>IDENTIFICATION</scope>
</reference>
<dbReference type="SUPFAM" id="SSF50978">
    <property type="entry name" value="WD40 repeat-like"/>
    <property type="match status" value="1"/>
</dbReference>
<dbReference type="GO" id="GO:0051015">
    <property type="term" value="F:actin filament binding"/>
    <property type="evidence" value="ECO:0007669"/>
    <property type="project" value="TreeGrafter"/>
</dbReference>
<dbReference type="GO" id="GO:0015629">
    <property type="term" value="C:actin cytoskeleton"/>
    <property type="evidence" value="ECO:0007669"/>
    <property type="project" value="InterPro"/>
</dbReference>
<protein>
    <submittedName>
        <fullName evidence="2">Uncharacterized protein</fullName>
    </submittedName>
</protein>
<dbReference type="InterPro" id="IPR029982">
    <property type="entry name" value="Kptn"/>
</dbReference>
<organism evidence="1 2">
    <name type="scientific">Trichuris muris</name>
    <name type="common">Mouse whipworm</name>
    <dbReference type="NCBI Taxonomy" id="70415"/>
    <lineage>
        <taxon>Eukaryota</taxon>
        <taxon>Metazoa</taxon>
        <taxon>Ecdysozoa</taxon>
        <taxon>Nematoda</taxon>
        <taxon>Enoplea</taxon>
        <taxon>Dorylaimia</taxon>
        <taxon>Trichinellida</taxon>
        <taxon>Trichuridae</taxon>
        <taxon>Trichuris</taxon>
    </lineage>
</organism>
<sequence length="401" mass="44379">MKVVVFGSEVFHSAVSQSSAYNVHTFNRSARVEETWTTVLGLSGQMHNFRSADANALFEEHHSHMRRVYPCWCDKARIVASSLISTESNQWQLYVLISVEHSSFVAMFTFAYSGACFIKRFPAWSQQVMISATDGRVSLFAWTSGHLSKVDSADQYPELMSTFPGGVIAIDAVVINKTRITAVGCGDGHVVIFRTAHCLNQVLDRLDMKLFEVPISSMVLLPDSFGEIHMLVTSAIGAIRLYSSVPEQGSPEKFVRLQASRPLDAVLCACHVRMSSSNVACNHLIYVGTFCYNFASPFWELPAKKRNSTCTANISIAETPLLGNPLPNKQCAMAGRMSRAAEKTKGNQFYKEQFCRAPLCPSKRYGIIAQNNPCVTVGYFPSKGKAVRICSNDLSTSWYAN</sequence>
<proteinExistence type="predicted"/>
<dbReference type="InterPro" id="IPR036322">
    <property type="entry name" value="WD40_repeat_dom_sf"/>
</dbReference>
<dbReference type="PANTHER" id="PTHR15435">
    <property type="entry name" value="KICSTOR COMPLEX PROTEIN KAPTIN"/>
    <property type="match status" value="1"/>
</dbReference>